<dbReference type="PANTHER" id="PTHR45937:SF1">
    <property type="entry name" value="ASPARAGINE SYNTHETASE DOMAIN-CONTAINING PROTEIN 1"/>
    <property type="match status" value="1"/>
</dbReference>
<organism evidence="8">
    <name type="scientific">Volvox carteri f. nagariensis</name>
    <dbReference type="NCBI Taxonomy" id="3068"/>
    <lineage>
        <taxon>Eukaryota</taxon>
        <taxon>Viridiplantae</taxon>
        <taxon>Chlorophyta</taxon>
        <taxon>core chlorophytes</taxon>
        <taxon>Chlorophyceae</taxon>
        <taxon>CS clade</taxon>
        <taxon>Chlamydomonadales</taxon>
        <taxon>Volvocaceae</taxon>
        <taxon>Volvox</taxon>
    </lineage>
</organism>
<feature type="domain" description="Alfin N-terminal" evidence="6">
    <location>
        <begin position="6"/>
        <end position="131"/>
    </location>
</feature>
<keyword evidence="1" id="KW-0028">Amino-acid biosynthesis</keyword>
<keyword evidence="3" id="KW-0315">Glutamine amidotransferase</keyword>
<dbReference type="InterPro" id="IPR029055">
    <property type="entry name" value="Ntn_hydrolases_N"/>
</dbReference>
<evidence type="ECO:0000313" key="7">
    <source>
        <dbReference type="EMBL" id="EFJ47489.1"/>
    </source>
</evidence>
<protein>
    <submittedName>
        <fullName evidence="7">Uncharacterized protein</fullName>
    </submittedName>
</protein>
<keyword evidence="2" id="KW-0061">Asparagine biosynthesis</keyword>
<dbReference type="FunCoup" id="D8TY52">
    <property type="interactions" value="1517"/>
</dbReference>
<evidence type="ECO:0000259" key="5">
    <source>
        <dbReference type="Pfam" id="PF00733"/>
    </source>
</evidence>
<evidence type="ECO:0000313" key="8">
    <source>
        <dbReference type="Proteomes" id="UP000001058"/>
    </source>
</evidence>
<evidence type="ECO:0000256" key="2">
    <source>
        <dbReference type="ARBA" id="ARBA00022888"/>
    </source>
</evidence>
<name>D8TY52_VOLCA</name>
<feature type="domain" description="Asparagine synthetase" evidence="5">
    <location>
        <begin position="735"/>
        <end position="849"/>
    </location>
</feature>
<evidence type="ECO:0000256" key="3">
    <source>
        <dbReference type="ARBA" id="ARBA00022962"/>
    </source>
</evidence>
<feature type="region of interest" description="Disordered" evidence="4">
    <location>
        <begin position="888"/>
        <end position="910"/>
    </location>
</feature>
<dbReference type="GeneID" id="9617085"/>
<evidence type="ECO:0000256" key="4">
    <source>
        <dbReference type="SAM" id="MobiDB-lite"/>
    </source>
</evidence>
<dbReference type="OrthoDB" id="436852at2759"/>
<dbReference type="Pfam" id="PF00733">
    <property type="entry name" value="Asn_synthase"/>
    <property type="match status" value="2"/>
</dbReference>
<dbReference type="Pfam" id="PF12165">
    <property type="entry name" value="Alfin"/>
    <property type="match status" value="1"/>
</dbReference>
<reference evidence="7 8" key="1">
    <citation type="journal article" date="2010" name="Science">
        <title>Genomic analysis of organismal complexity in the multicellular green alga Volvox carteri.</title>
        <authorList>
            <person name="Prochnik S.E."/>
            <person name="Umen J."/>
            <person name="Nedelcu A.M."/>
            <person name="Hallmann A."/>
            <person name="Miller S.M."/>
            <person name="Nishii I."/>
            <person name="Ferris P."/>
            <person name="Kuo A."/>
            <person name="Mitros T."/>
            <person name="Fritz-Laylin L.K."/>
            <person name="Hellsten U."/>
            <person name="Chapman J."/>
            <person name="Simakov O."/>
            <person name="Rensing S.A."/>
            <person name="Terry A."/>
            <person name="Pangilinan J."/>
            <person name="Kapitonov V."/>
            <person name="Jurka J."/>
            <person name="Salamov A."/>
            <person name="Shapiro H."/>
            <person name="Schmutz J."/>
            <person name="Grimwood J."/>
            <person name="Lindquist E."/>
            <person name="Lucas S."/>
            <person name="Grigoriev I.V."/>
            <person name="Schmitt R."/>
            <person name="Kirk D."/>
            <person name="Rokhsar D.S."/>
        </authorList>
    </citation>
    <scope>NUCLEOTIDE SEQUENCE [LARGE SCALE GENOMIC DNA]</scope>
    <source>
        <strain evidence="8">f. Nagariensis / Eve</strain>
    </source>
</reference>
<dbReference type="PANTHER" id="PTHR45937">
    <property type="entry name" value="ASPARAGINE SYNTHETASE DOMAIN-CONTAINING PROTEIN 1"/>
    <property type="match status" value="1"/>
</dbReference>
<dbReference type="GO" id="GO:0004066">
    <property type="term" value="F:asparagine synthase (glutamine-hydrolyzing) activity"/>
    <property type="evidence" value="ECO:0007669"/>
    <property type="project" value="InterPro"/>
</dbReference>
<dbReference type="eggNOG" id="KOG1632">
    <property type="taxonomic scope" value="Eukaryota"/>
</dbReference>
<proteinExistence type="predicted"/>
<dbReference type="RefSeq" id="XP_002951313.1">
    <property type="nucleotide sequence ID" value="XM_002951267.1"/>
</dbReference>
<dbReference type="GO" id="GO:0042393">
    <property type="term" value="F:histone binding"/>
    <property type="evidence" value="ECO:0007669"/>
    <property type="project" value="InterPro"/>
</dbReference>
<feature type="region of interest" description="Disordered" evidence="4">
    <location>
        <begin position="134"/>
        <end position="162"/>
    </location>
</feature>
<feature type="region of interest" description="Disordered" evidence="4">
    <location>
        <begin position="370"/>
        <end position="395"/>
    </location>
</feature>
<sequence length="961" mass="102181">MDFPKTVEEIFEDYQRRRSGLLRALTDDLEELYQQADPERENLCLYGTREGTWAVELPADEVPPELPEPCLGINFARDGMAKRDWVALVAVHSDSWLLAVAFFYAVKLDAAGRMRLFKLINTMPTLFESVSQRNKYSKSSAPQPQPGPVVKKKKFEDRPVESKYPSGRLLKADDVSPALKGRQAELFWPDNQLWYLVEIISVNAKTKQAKIVYASVVGVAAPGLRVAEMGDWGQVVVPGAACRLHFFASLLQLRGLVPRTSPCVSSQGHILCFNAPTPVYLPRCRSAGELFGGLEVPPGENDGACLLAALAASASSTASTSSVPQVLSQLRGPWALLFWDPSRQQLWFGRDALGGVVSCGSEGGWQLGTAGGDAAAGTAPPGGGGGSAADGEDAEPSGCDGYWTEMPPGLYGISFAVQGSGPDGSNWNAMMGPEGGEGRGGVSPCGEPVGSPSARPLRRRLVMVGSRGLSLERYDWHDPLLRQLESYCRTESSLLRQQAPVDTSVAVATAAAVAVASEGEEGEAVREVYGGGSGGEAEVLAVAVADNAAAVAAAVRPHGASDESVAAEAEAAGRGHPRSSATAVGEAGAWRDAPVMILFSGGVDSVLLAALAHRVLPLEVPIDLSNVCFAGGGSPSPDREAARDALEELASSCPGRCWRLVEVNASLRDVDRHRSRLLALLRPAHTVMDLNIGAALWLAASGQGSLRLPSAATAANGGAPESLMPAPGALYGSAARVVLLGHGADEQCGGYGRHRTRFRSGGWVGLSQELEVDVRRLWLRNLGRDDRLVADWGREGRHPFLDEDVMRFLLQAPLEHIVDLRQPPGQGDKRLLRRALVLLGLPRAAARVKRAIQFGSRIGKVSNTRDFGSNRQANRRNAGSVALQDLTTSGEQQLPRAHNEGAGGTQLPSRAHIAPSYDTGDLHSGTCATEMVDSIIIYKRVGQCDCATVTPPILLTSSYHS</sequence>
<evidence type="ECO:0000256" key="1">
    <source>
        <dbReference type="ARBA" id="ARBA00022605"/>
    </source>
</evidence>
<dbReference type="GO" id="GO:0006529">
    <property type="term" value="P:asparagine biosynthetic process"/>
    <property type="evidence" value="ECO:0007669"/>
    <property type="project" value="UniProtKB-KW"/>
</dbReference>
<dbReference type="SUPFAM" id="SSF52402">
    <property type="entry name" value="Adenine nucleotide alpha hydrolases-like"/>
    <property type="match status" value="1"/>
</dbReference>
<dbReference type="Proteomes" id="UP000001058">
    <property type="component" value="Unassembled WGS sequence"/>
</dbReference>
<dbReference type="CDD" id="cd01991">
    <property type="entry name" value="Asn_synthase_B_C"/>
    <property type="match status" value="1"/>
</dbReference>
<dbReference type="AlphaFoldDB" id="D8TY52"/>
<dbReference type="InterPro" id="IPR021998">
    <property type="entry name" value="Alfin_N"/>
</dbReference>
<dbReference type="InterPro" id="IPR001962">
    <property type="entry name" value="Asn_synthase"/>
</dbReference>
<gene>
    <name evidence="7" type="ORF">VOLCADRAFT_105065</name>
</gene>
<feature type="region of interest" description="Disordered" evidence="4">
    <location>
        <begin position="562"/>
        <end position="581"/>
    </location>
</feature>
<dbReference type="Gene3D" id="3.60.20.10">
    <property type="entry name" value="Glutamine Phosphoribosylpyrophosphate, subunit 1, domain 1"/>
    <property type="match status" value="1"/>
</dbReference>
<dbReference type="Gene3D" id="3.40.50.620">
    <property type="entry name" value="HUPs"/>
    <property type="match status" value="1"/>
</dbReference>
<dbReference type="KEGG" id="vcn:VOLCADRAFT_105065"/>
<keyword evidence="8" id="KW-1185">Reference proteome</keyword>
<accession>D8TY52</accession>
<dbReference type="InterPro" id="IPR051857">
    <property type="entry name" value="Asn_synthetase_domain"/>
</dbReference>
<dbReference type="EMBL" id="GL378344">
    <property type="protein sequence ID" value="EFJ47489.1"/>
    <property type="molecule type" value="Genomic_DNA"/>
</dbReference>
<evidence type="ECO:0000259" key="6">
    <source>
        <dbReference type="Pfam" id="PF12165"/>
    </source>
</evidence>
<dbReference type="InterPro" id="IPR014729">
    <property type="entry name" value="Rossmann-like_a/b/a_fold"/>
</dbReference>
<dbReference type="eggNOG" id="KOG0573">
    <property type="taxonomic scope" value="Eukaryota"/>
</dbReference>
<dbReference type="STRING" id="3068.D8TY52"/>
<dbReference type="InParanoid" id="D8TY52"/>
<feature type="domain" description="Asparagine synthetase" evidence="5">
    <location>
        <begin position="592"/>
        <end position="651"/>
    </location>
</feature>
<dbReference type="GO" id="GO:0006355">
    <property type="term" value="P:regulation of DNA-templated transcription"/>
    <property type="evidence" value="ECO:0007669"/>
    <property type="project" value="InterPro"/>
</dbReference>